<reference evidence="2 3" key="1">
    <citation type="submission" date="2023-11" db="EMBL/GenBank/DDBJ databases">
        <authorList>
            <person name="Panchal A.K."/>
            <person name="Meaney J.S."/>
            <person name="Karas B.J."/>
            <person name="diCenzo G.C."/>
        </authorList>
    </citation>
    <scope>NUCLEOTIDE SEQUENCE [LARGE SCALE GENOMIC DNA]</scope>
    <source>
        <strain evidence="2 3">NZP2235</strain>
    </source>
</reference>
<accession>A0ABZ0VQN9</accession>
<evidence type="ECO:0000256" key="1">
    <source>
        <dbReference type="SAM" id="Phobius"/>
    </source>
</evidence>
<sequence>MDEPPRKLNPLERFSLAWLDPDPDYAAWWRKYELEGWLKGVSLFGFIAICILGLVHLLHR</sequence>
<organism evidence="2 3">
    <name type="scientific">Mesorhizobium huakuii</name>
    <dbReference type="NCBI Taxonomy" id="28104"/>
    <lineage>
        <taxon>Bacteria</taxon>
        <taxon>Pseudomonadati</taxon>
        <taxon>Pseudomonadota</taxon>
        <taxon>Alphaproteobacteria</taxon>
        <taxon>Hyphomicrobiales</taxon>
        <taxon>Phyllobacteriaceae</taxon>
        <taxon>Mesorhizobium</taxon>
    </lineage>
</organism>
<keyword evidence="1" id="KW-0472">Membrane</keyword>
<evidence type="ECO:0000313" key="3">
    <source>
        <dbReference type="Proteomes" id="UP001322481"/>
    </source>
</evidence>
<dbReference type="RefSeq" id="WP_322414080.1">
    <property type="nucleotide sequence ID" value="NZ_CP139858.1"/>
</dbReference>
<dbReference type="Proteomes" id="UP001322481">
    <property type="component" value="Chromosome"/>
</dbReference>
<proteinExistence type="predicted"/>
<evidence type="ECO:0000313" key="2">
    <source>
        <dbReference type="EMBL" id="WQB99193.1"/>
    </source>
</evidence>
<name>A0ABZ0VQN9_9HYPH</name>
<protein>
    <submittedName>
        <fullName evidence="2">Uncharacterized protein</fullName>
    </submittedName>
</protein>
<keyword evidence="1" id="KW-1133">Transmembrane helix</keyword>
<dbReference type="EMBL" id="CP139858">
    <property type="protein sequence ID" value="WQB99193.1"/>
    <property type="molecule type" value="Genomic_DNA"/>
</dbReference>
<keyword evidence="1" id="KW-0812">Transmembrane</keyword>
<gene>
    <name evidence="2" type="ORF">U0R22_003366</name>
</gene>
<feature type="transmembrane region" description="Helical" evidence="1">
    <location>
        <begin position="37"/>
        <end position="58"/>
    </location>
</feature>
<keyword evidence="3" id="KW-1185">Reference proteome</keyword>